<evidence type="ECO:0000256" key="3">
    <source>
        <dbReference type="ARBA" id="ARBA00004846"/>
    </source>
</evidence>
<feature type="binding site" evidence="15">
    <location>
        <position position="132"/>
    </location>
    <ligand>
        <name>FAD</name>
        <dbReference type="ChEBI" id="CHEBI:57692"/>
    </ligand>
</feature>
<feature type="active site" description="Proton acceptor" evidence="14">
    <location>
        <position position="371"/>
    </location>
</feature>
<dbReference type="EMBL" id="UYYG01000026">
    <property type="protein sequence ID" value="VDN51641.1"/>
    <property type="molecule type" value="Genomic_DNA"/>
</dbReference>
<evidence type="ECO:0000256" key="11">
    <source>
        <dbReference type="ARBA" id="ARBA00023098"/>
    </source>
</evidence>
<feature type="binding site" evidence="15">
    <location>
        <position position="93"/>
    </location>
    <ligand>
        <name>FAD</name>
        <dbReference type="ChEBI" id="CHEBI:57692"/>
    </ligand>
</feature>
<evidence type="ECO:0000259" key="19">
    <source>
        <dbReference type="Pfam" id="PF14749"/>
    </source>
</evidence>
<dbReference type="InterPro" id="IPR036250">
    <property type="entry name" value="AcylCo_DH-like_C"/>
</dbReference>
<evidence type="ECO:0000256" key="14">
    <source>
        <dbReference type="PIRSR" id="PIRSR000168-1"/>
    </source>
</evidence>
<comment type="subcellular location">
    <subcellularLocation>
        <location evidence="2">Peroxisome</location>
    </subcellularLocation>
</comment>
<dbReference type="Pfam" id="PF22924">
    <property type="entry name" value="ACOX_C_alpha1"/>
    <property type="match status" value="1"/>
</dbReference>
<dbReference type="GO" id="GO:0005504">
    <property type="term" value="F:fatty acid binding"/>
    <property type="evidence" value="ECO:0007669"/>
    <property type="project" value="TreeGrafter"/>
</dbReference>
<organism evidence="22 24">
    <name type="scientific">Dracunculus medinensis</name>
    <name type="common">Guinea worm</name>
    <dbReference type="NCBI Taxonomy" id="318479"/>
    <lineage>
        <taxon>Eukaryota</taxon>
        <taxon>Metazoa</taxon>
        <taxon>Ecdysozoa</taxon>
        <taxon>Nematoda</taxon>
        <taxon>Chromadorea</taxon>
        <taxon>Rhabditida</taxon>
        <taxon>Spirurina</taxon>
        <taxon>Dracunculoidea</taxon>
        <taxon>Dracunculidae</taxon>
        <taxon>Dracunculus</taxon>
    </lineage>
</organism>
<evidence type="ECO:0000313" key="21">
    <source>
        <dbReference type="EMBL" id="VDN51641.1"/>
    </source>
</evidence>
<dbReference type="Pfam" id="PF01756">
    <property type="entry name" value="ACOX"/>
    <property type="match status" value="1"/>
</dbReference>
<dbReference type="OrthoDB" id="538336at2759"/>
<dbReference type="SUPFAM" id="SSF56645">
    <property type="entry name" value="Acyl-CoA dehydrogenase NM domain-like"/>
    <property type="match status" value="1"/>
</dbReference>
<dbReference type="InterPro" id="IPR006091">
    <property type="entry name" value="Acyl-CoA_Oxase/DH_mid-dom"/>
</dbReference>
<accession>A0A158Q5D5</accession>
<comment type="similarity">
    <text evidence="4 13">Belongs to the acyl-CoA oxidase family.</text>
</comment>
<name>A0A158Q5D5_DRAME</name>
<evidence type="ECO:0000313" key="23">
    <source>
        <dbReference type="Proteomes" id="UP000274756"/>
    </source>
</evidence>
<dbReference type="GO" id="GO:0033540">
    <property type="term" value="P:fatty acid beta-oxidation using acyl-CoA oxidase"/>
    <property type="evidence" value="ECO:0007669"/>
    <property type="project" value="TreeGrafter"/>
</dbReference>
<dbReference type="FunFam" id="2.40.110.10:FF:000003">
    <property type="entry name" value="Acyl-coenzyme A oxidase"/>
    <property type="match status" value="1"/>
</dbReference>
<evidence type="ECO:0000259" key="18">
    <source>
        <dbReference type="Pfam" id="PF02770"/>
    </source>
</evidence>
<dbReference type="Proteomes" id="UP000038040">
    <property type="component" value="Unplaced"/>
</dbReference>
<evidence type="ECO:0000256" key="2">
    <source>
        <dbReference type="ARBA" id="ARBA00004275"/>
    </source>
</evidence>
<dbReference type="InterPro" id="IPR046373">
    <property type="entry name" value="Acyl-CoA_Oxase/DH_mid-dom_sf"/>
</dbReference>
<evidence type="ECO:0000259" key="17">
    <source>
        <dbReference type="Pfam" id="PF01756"/>
    </source>
</evidence>
<keyword evidence="23" id="KW-1185">Reference proteome</keyword>
<evidence type="ECO:0000256" key="13">
    <source>
        <dbReference type="PIRNR" id="PIRNR000168"/>
    </source>
</evidence>
<dbReference type="Pfam" id="PF02770">
    <property type="entry name" value="Acyl-CoA_dh_M"/>
    <property type="match status" value="1"/>
</dbReference>
<dbReference type="GO" id="GO:1904070">
    <property type="term" value="P:ascaroside biosynthetic process"/>
    <property type="evidence" value="ECO:0007669"/>
    <property type="project" value="TreeGrafter"/>
</dbReference>
<evidence type="ECO:0000256" key="9">
    <source>
        <dbReference type="ARBA" id="ARBA00022840"/>
    </source>
</evidence>
<evidence type="ECO:0000313" key="24">
    <source>
        <dbReference type="WBParaSite" id="DME_0000708801-mRNA-1"/>
    </source>
</evidence>
<evidence type="ECO:0000256" key="6">
    <source>
        <dbReference type="ARBA" id="ARBA00022741"/>
    </source>
</evidence>
<evidence type="ECO:0000313" key="22">
    <source>
        <dbReference type="Proteomes" id="UP000038040"/>
    </source>
</evidence>
<evidence type="ECO:0000256" key="12">
    <source>
        <dbReference type="ARBA" id="ARBA00023140"/>
    </source>
</evidence>
<dbReference type="GO" id="GO:0005524">
    <property type="term" value="F:ATP binding"/>
    <property type="evidence" value="ECO:0007669"/>
    <property type="project" value="UniProtKB-KW"/>
</dbReference>
<evidence type="ECO:0000256" key="1">
    <source>
        <dbReference type="ARBA" id="ARBA00001974"/>
    </source>
</evidence>
<proteinExistence type="inferred from homology"/>
<dbReference type="InterPro" id="IPR002655">
    <property type="entry name" value="Acyl-CoA_oxidase_C"/>
</dbReference>
<dbReference type="Proteomes" id="UP000274756">
    <property type="component" value="Unassembled WGS sequence"/>
</dbReference>
<dbReference type="InterPro" id="IPR029320">
    <property type="entry name" value="Acyl-CoA_ox_N"/>
</dbReference>
<dbReference type="AlphaFoldDB" id="A0A158Q5D5"/>
<evidence type="ECO:0000259" key="20">
    <source>
        <dbReference type="Pfam" id="PF22924"/>
    </source>
</evidence>
<dbReference type="PANTHER" id="PTHR10909:SF250">
    <property type="entry name" value="PEROXISOMAL ACYL-COENZYME A OXIDASE 1"/>
    <property type="match status" value="1"/>
</dbReference>
<gene>
    <name evidence="21" type="ORF">DME_LOCUS1614</name>
</gene>
<keyword evidence="16" id="KW-0472">Membrane</keyword>
<dbReference type="WBParaSite" id="DME_0000708801-mRNA-1">
    <property type="protein sequence ID" value="DME_0000708801-mRNA-1"/>
    <property type="gene ID" value="DME_0000708801"/>
</dbReference>
<keyword evidence="5 13" id="KW-0285">Flavoprotein</keyword>
<keyword evidence="8" id="KW-0276">Fatty acid metabolism</keyword>
<dbReference type="PANTHER" id="PTHR10909">
    <property type="entry name" value="ELECTRON TRANSPORT OXIDOREDUCTASE"/>
    <property type="match status" value="1"/>
</dbReference>
<keyword evidence="10" id="KW-0560">Oxidoreductase</keyword>
<dbReference type="FunFam" id="1.20.140.10:FF:000005">
    <property type="entry name" value="Acyl-coenzyme A oxidase"/>
    <property type="match status" value="1"/>
</dbReference>
<dbReference type="GO" id="GO:0071949">
    <property type="term" value="F:FAD binding"/>
    <property type="evidence" value="ECO:0007669"/>
    <property type="project" value="InterPro"/>
</dbReference>
<evidence type="ECO:0000256" key="16">
    <source>
        <dbReference type="SAM" id="Phobius"/>
    </source>
</evidence>
<dbReference type="Gene3D" id="1.10.540.10">
    <property type="entry name" value="Acyl-CoA dehydrogenase/oxidase, N-terminal domain"/>
    <property type="match status" value="1"/>
</dbReference>
<feature type="domain" description="Acyl-CoA oxidase C-alpha1" evidence="20">
    <location>
        <begin position="229"/>
        <end position="384"/>
    </location>
</feature>
<dbReference type="GO" id="GO:0055088">
    <property type="term" value="P:lipid homeostasis"/>
    <property type="evidence" value="ECO:0007669"/>
    <property type="project" value="TreeGrafter"/>
</dbReference>
<keyword evidence="7 13" id="KW-0274">FAD</keyword>
<evidence type="ECO:0000256" key="8">
    <source>
        <dbReference type="ARBA" id="ARBA00022832"/>
    </source>
</evidence>
<dbReference type="Gene3D" id="2.40.110.10">
    <property type="entry name" value="Butyryl-CoA Dehydrogenase, subunit A, domain 2"/>
    <property type="match status" value="1"/>
</dbReference>
<dbReference type="SUPFAM" id="SSF47203">
    <property type="entry name" value="Acyl-CoA dehydrogenase C-terminal domain-like"/>
    <property type="match status" value="2"/>
</dbReference>
<dbReference type="GO" id="GO:0005777">
    <property type="term" value="C:peroxisome"/>
    <property type="evidence" value="ECO:0007669"/>
    <property type="project" value="UniProtKB-SubCell"/>
</dbReference>
<reference evidence="24" key="1">
    <citation type="submission" date="2016-04" db="UniProtKB">
        <authorList>
            <consortium name="WormBaseParasite"/>
        </authorList>
    </citation>
    <scope>IDENTIFICATION</scope>
</reference>
<feature type="domain" description="Acyl-coenzyme A oxidase N-terminal" evidence="19">
    <location>
        <begin position="19"/>
        <end position="70"/>
    </location>
</feature>
<evidence type="ECO:0000256" key="5">
    <source>
        <dbReference type="ARBA" id="ARBA00022630"/>
    </source>
</evidence>
<keyword evidence="6" id="KW-0547">Nucleotide-binding</keyword>
<comment type="pathway">
    <text evidence="3">Lipid metabolism; peroxisomal fatty acid beta-oxidation.</text>
</comment>
<sequence length="592" mass="68288">MLSKFSCLTEERNQAKFSPKLLSEILYGKEAIKRRRKIAAFVEKTSVLHDQIPKVFMDRMERIENIARKVIFQKNIWFKRALNREILGTYAQTEIGHGNNLRGLETVAIYNKNSDEIIVNSPTITSYKWFIGNAGIFANYAIVVAKLIINDENMGLQNFIVQLRDEITHKPMHGITIGDIGPKFGMNSNDNGFIKFDNVRIPRRQMLMAFTKLTEYGELIKPMHEKLGYISMVRVRSMMTQQQAFMLAKACTIAVRYSCIRKQGEIMQNKGEVKLIDYQLQQYRILPQLANAFVFWFAAKKIRQTYQNMQNDIIDSLNELHSLSSGLKALITEEVGRGIESCRLCCGANGYSHLSGLPELYTTAIAGNTYEGDNTVLLLQLARLARLFFSTIPMNSLVHFKLIFIYIILILIKFKPKFASLNGEVDEILNNNDGYASRLHVKVYLLLNMINCISEIEDKQVFEAMSDILKLFILHELISIPSYIESGCINVEQLNLIRSEFYKMLKKVRRNAIALTDSFDINDREINSLIATNNENIYKNILQWTNYSQLNNKVRISVELIEHISINLNSDKISYSLRHPFIFYLKHRAFLF</sequence>
<dbReference type="InterPro" id="IPR037069">
    <property type="entry name" value="AcylCoA_DH/ox_N_sf"/>
</dbReference>
<dbReference type="STRING" id="318479.A0A158Q5D5"/>
<dbReference type="Pfam" id="PF14749">
    <property type="entry name" value="Acyl-CoA_ox_N"/>
    <property type="match status" value="1"/>
</dbReference>
<keyword evidence="16" id="KW-1133">Transmembrane helix</keyword>
<evidence type="ECO:0000256" key="10">
    <source>
        <dbReference type="ARBA" id="ARBA00023002"/>
    </source>
</evidence>
<evidence type="ECO:0000256" key="4">
    <source>
        <dbReference type="ARBA" id="ARBA00006288"/>
    </source>
</evidence>
<dbReference type="PIRSF" id="PIRSF000168">
    <property type="entry name" value="Acyl-CoA_oxidase"/>
    <property type="match status" value="1"/>
</dbReference>
<feature type="transmembrane region" description="Helical" evidence="16">
    <location>
        <begin position="387"/>
        <end position="412"/>
    </location>
</feature>
<keyword evidence="12" id="KW-0576">Peroxisome</keyword>
<dbReference type="Gene3D" id="1.20.140.10">
    <property type="entry name" value="Butyryl-CoA Dehydrogenase, subunit A, domain 3"/>
    <property type="match status" value="2"/>
</dbReference>
<feature type="domain" description="Acyl-CoA oxidase C-terminal" evidence="17">
    <location>
        <begin position="436"/>
        <end position="555"/>
    </location>
</feature>
<keyword evidence="11" id="KW-0443">Lipid metabolism</keyword>
<comment type="cofactor">
    <cofactor evidence="1">
        <name>FAD</name>
        <dbReference type="ChEBI" id="CHEBI:57692"/>
    </cofactor>
</comment>
<keyword evidence="9" id="KW-0067">ATP-binding</keyword>
<protein>
    <recommendedName>
        <fullName evidence="13">Acyl-coenzyme A oxidase</fullName>
    </recommendedName>
</protein>
<dbReference type="InterPro" id="IPR009100">
    <property type="entry name" value="AcylCoA_DH/oxidase_NM_dom_sf"/>
</dbReference>
<dbReference type="GO" id="GO:0003997">
    <property type="term" value="F:acyl-CoA oxidase activity"/>
    <property type="evidence" value="ECO:0007669"/>
    <property type="project" value="InterPro"/>
</dbReference>
<dbReference type="InterPro" id="IPR055060">
    <property type="entry name" value="ACOX_C_alpha1"/>
</dbReference>
<evidence type="ECO:0000256" key="15">
    <source>
        <dbReference type="PIRSR" id="PIRSR000168-2"/>
    </source>
</evidence>
<reference evidence="21 23" key="2">
    <citation type="submission" date="2018-11" db="EMBL/GenBank/DDBJ databases">
        <authorList>
            <consortium name="Pathogen Informatics"/>
        </authorList>
    </citation>
    <scope>NUCLEOTIDE SEQUENCE [LARGE SCALE GENOMIC DNA]</scope>
</reference>
<feature type="domain" description="Acyl-CoA oxidase/dehydrogenase middle" evidence="18">
    <location>
        <begin position="90"/>
        <end position="199"/>
    </location>
</feature>
<keyword evidence="16" id="KW-0812">Transmembrane</keyword>
<dbReference type="InterPro" id="IPR012258">
    <property type="entry name" value="Acyl-CoA_oxidase"/>
</dbReference>
<evidence type="ECO:0000256" key="7">
    <source>
        <dbReference type="ARBA" id="ARBA00022827"/>
    </source>
</evidence>